<dbReference type="PROSITE" id="PS50835">
    <property type="entry name" value="IG_LIKE"/>
    <property type="match status" value="1"/>
</dbReference>
<feature type="region of interest" description="Disordered" evidence="1">
    <location>
        <begin position="427"/>
        <end position="465"/>
    </location>
</feature>
<dbReference type="InterPro" id="IPR007110">
    <property type="entry name" value="Ig-like_dom"/>
</dbReference>
<dbReference type="InterPro" id="IPR003599">
    <property type="entry name" value="Ig_sub"/>
</dbReference>
<dbReference type="SUPFAM" id="SSF140996">
    <property type="entry name" value="Hermes dimerisation domain"/>
    <property type="match status" value="1"/>
</dbReference>
<protein>
    <recommendedName>
        <fullName evidence="2">Ig-like domain-containing protein</fullName>
    </recommendedName>
</protein>
<dbReference type="Pfam" id="PF07686">
    <property type="entry name" value="V-set"/>
    <property type="match status" value="1"/>
</dbReference>
<dbReference type="PANTHER" id="PTHR46169">
    <property type="entry name" value="DNA REPLICATION-RELATED ELEMENT FACTOR, ISOFORM A"/>
    <property type="match status" value="1"/>
</dbReference>
<dbReference type="SMART" id="SM00409">
    <property type="entry name" value="IG"/>
    <property type="match status" value="1"/>
</dbReference>
<reference evidence="4" key="1">
    <citation type="submission" date="2024-04" db="EMBL/GenBank/DDBJ databases">
        <title>Salinicola lusitanus LLJ914,a marine bacterium isolated from the Okinawa Trough.</title>
        <authorList>
            <person name="Li J."/>
        </authorList>
    </citation>
    <scope>NUCLEOTIDE SEQUENCE [LARGE SCALE GENOMIC DNA]</scope>
</reference>
<feature type="domain" description="Ig-like" evidence="2">
    <location>
        <begin position="589"/>
        <end position="699"/>
    </location>
</feature>
<dbReference type="SUPFAM" id="SSF53098">
    <property type="entry name" value="Ribonuclease H-like"/>
    <property type="match status" value="1"/>
</dbReference>
<proteinExistence type="predicted"/>
<dbReference type="InterPro" id="IPR036179">
    <property type="entry name" value="Ig-like_dom_sf"/>
</dbReference>
<organism evidence="3 4">
    <name type="scientific">Mugilogobius chulae</name>
    <name type="common">yellowstripe goby</name>
    <dbReference type="NCBI Taxonomy" id="88201"/>
    <lineage>
        <taxon>Eukaryota</taxon>
        <taxon>Metazoa</taxon>
        <taxon>Chordata</taxon>
        <taxon>Craniata</taxon>
        <taxon>Vertebrata</taxon>
        <taxon>Euteleostomi</taxon>
        <taxon>Actinopterygii</taxon>
        <taxon>Neopterygii</taxon>
        <taxon>Teleostei</taxon>
        <taxon>Neoteleostei</taxon>
        <taxon>Acanthomorphata</taxon>
        <taxon>Gobiaria</taxon>
        <taxon>Gobiiformes</taxon>
        <taxon>Gobioidei</taxon>
        <taxon>Gobiidae</taxon>
        <taxon>Gobionellinae</taxon>
        <taxon>Mugilogobius</taxon>
    </lineage>
</organism>
<dbReference type="SMART" id="SM00406">
    <property type="entry name" value="IGv"/>
    <property type="match status" value="1"/>
</dbReference>
<accession>A0AAW0MLJ6</accession>
<dbReference type="Proteomes" id="UP001460270">
    <property type="component" value="Unassembled WGS sequence"/>
</dbReference>
<keyword evidence="4" id="KW-1185">Reference proteome</keyword>
<dbReference type="GO" id="GO:0005634">
    <property type="term" value="C:nucleus"/>
    <property type="evidence" value="ECO:0007669"/>
    <property type="project" value="TreeGrafter"/>
</dbReference>
<dbReference type="AlphaFoldDB" id="A0AAW0MLJ6"/>
<evidence type="ECO:0000313" key="3">
    <source>
        <dbReference type="EMBL" id="KAK7880365.1"/>
    </source>
</evidence>
<evidence type="ECO:0000256" key="1">
    <source>
        <dbReference type="SAM" id="MobiDB-lite"/>
    </source>
</evidence>
<gene>
    <name evidence="3" type="ORF">WMY93_032995</name>
</gene>
<comment type="caution">
    <text evidence="3">The sequence shown here is derived from an EMBL/GenBank/DDBJ whole genome shotgun (WGS) entry which is preliminary data.</text>
</comment>
<name>A0AAW0MLJ6_9GOBI</name>
<dbReference type="InterPro" id="IPR013106">
    <property type="entry name" value="Ig_V-set"/>
</dbReference>
<dbReference type="InterPro" id="IPR013783">
    <property type="entry name" value="Ig-like_fold"/>
</dbReference>
<evidence type="ECO:0000313" key="4">
    <source>
        <dbReference type="Proteomes" id="UP001460270"/>
    </source>
</evidence>
<dbReference type="InterPro" id="IPR018473">
    <property type="entry name" value="Hermes_transposase_DNA-db"/>
</dbReference>
<dbReference type="EMBL" id="JBBPFD010000108">
    <property type="protein sequence ID" value="KAK7880365.1"/>
    <property type="molecule type" value="Genomic_DNA"/>
</dbReference>
<dbReference type="SUPFAM" id="SSF48726">
    <property type="entry name" value="Immunoglobulin"/>
    <property type="match status" value="1"/>
</dbReference>
<sequence length="711" mass="80748">MWRFALIREQKDWHFDTEQAFKNCTGRKEDRQPSILSFVPKTAPLRAKQAITDKCVDFCCQDLRPFSVVTGEGFKRLAQELINVGSTFGRVPVDSVLPHYTTVSKACVEKAEAKRSLLIERVKKTLASGYDVAMSTYVWTDDYRKMSYIAITCHFTETDFNLVGKTLTTAVFPAEDAKTGKNIRRELVRLLVNTFGLEPSSLSRIVWVTDQGSNIVKALEPYKRLSCLDHVINTVLRHGLDKDALSANAPDIGETISAAKSVVRFIKQSGLAAQLSKTVLQMGETRFSTVYLTLKSVHEIYNELCEKLQSRGEEERMDNIAPDLLDFLITFLEPFYAAQRELEGDKYTTLNLVCLWNEKLKKHCQPSSTDNPQQAFVRQRHSELLDQKIKIHMLHKVALFLWPTFNKLKMMTPTEVSEVHAHVRTLVEEDDERGEATTTSDNEEEAHTSAVSHLQPNEKGAGGVDGPSSGWRCGWSFFFRLEVWMVLLLQAGGVDGPSSPGWRCGWSFFSRLEVWMVLLLQAGGVDGPSSSGWRCGWSFFFRLEVWMVLLLQAEDVDGPSSGWRCGWFFFFRLEVWMVLLLQAGECKGEDTVSQPAGDVLLTQGKTVKIECTFQTLGTPYLFWYKQDGQEAPKYMMQRSRIGSDWTETRKSQEFNKDRFEVEAEKNTVSLKIQDVDVTDSAVYYCALRPTVTGNTKTLNKNLWSKDNTILQ</sequence>
<evidence type="ECO:0000259" key="2">
    <source>
        <dbReference type="PROSITE" id="PS50835"/>
    </source>
</evidence>
<dbReference type="InterPro" id="IPR012337">
    <property type="entry name" value="RNaseH-like_sf"/>
</dbReference>
<dbReference type="GO" id="GO:0006357">
    <property type="term" value="P:regulation of transcription by RNA polymerase II"/>
    <property type="evidence" value="ECO:0007669"/>
    <property type="project" value="TreeGrafter"/>
</dbReference>
<dbReference type="Gene3D" id="1.10.10.1070">
    <property type="entry name" value="Zinc finger, BED domain-containing"/>
    <property type="match status" value="1"/>
</dbReference>
<dbReference type="Pfam" id="PF10683">
    <property type="entry name" value="DBD_Tnp_Hermes"/>
    <property type="match status" value="1"/>
</dbReference>
<dbReference type="InterPro" id="IPR052717">
    <property type="entry name" value="Vacuolar_transposase_reg"/>
</dbReference>
<dbReference type="Gene3D" id="2.60.40.10">
    <property type="entry name" value="Immunoglobulins"/>
    <property type="match status" value="1"/>
</dbReference>
<dbReference type="PANTHER" id="PTHR46169:SF17">
    <property type="entry name" value="HAT C-TERMINAL DIMERISATION DOMAIN-CONTAINING PROTEIN"/>
    <property type="match status" value="1"/>
</dbReference>